<dbReference type="EC" id="1.3.1.1" evidence="12"/>
<dbReference type="InterPro" id="IPR017900">
    <property type="entry name" value="4Fe4S_Fe_S_CS"/>
</dbReference>
<reference evidence="14 15" key="1">
    <citation type="submission" date="2019-08" db="EMBL/GenBank/DDBJ databases">
        <authorList>
            <person name="Liang Q."/>
        </authorList>
    </citation>
    <scope>NUCLEOTIDE SEQUENCE [LARGE SCALE GENOMIC DNA]</scope>
    <source>
        <strain evidence="14 15">V1718</strain>
    </source>
</reference>
<dbReference type="GO" id="GO:0046872">
    <property type="term" value="F:metal ion binding"/>
    <property type="evidence" value="ECO:0007669"/>
    <property type="project" value="UniProtKB-KW"/>
</dbReference>
<accession>A0A5B8XUQ4</accession>
<evidence type="ECO:0000256" key="12">
    <source>
        <dbReference type="ARBA" id="ARBA00049728"/>
    </source>
</evidence>
<dbReference type="PANTHER" id="PTHR43073:SF2">
    <property type="entry name" value="DIHYDROPYRIMIDINE DEHYDROGENASE [NADP(+)]"/>
    <property type="match status" value="1"/>
</dbReference>
<dbReference type="PANTHER" id="PTHR43073">
    <property type="entry name" value="DIHYDROPYRIMIDINE DEHYDROGENASE [NADP(+)]"/>
    <property type="match status" value="1"/>
</dbReference>
<evidence type="ECO:0000313" key="15">
    <source>
        <dbReference type="Proteomes" id="UP000321595"/>
    </source>
</evidence>
<name>A0A5B8XUQ4_9DELT</name>
<dbReference type="GO" id="GO:0005737">
    <property type="term" value="C:cytoplasm"/>
    <property type="evidence" value="ECO:0007669"/>
    <property type="project" value="InterPro"/>
</dbReference>
<dbReference type="OrthoDB" id="9802377at2"/>
<dbReference type="CDD" id="cd02940">
    <property type="entry name" value="DHPD_FMN"/>
    <property type="match status" value="1"/>
</dbReference>
<dbReference type="Gene3D" id="3.20.20.70">
    <property type="entry name" value="Aldolase class I"/>
    <property type="match status" value="1"/>
</dbReference>
<evidence type="ECO:0000256" key="4">
    <source>
        <dbReference type="ARBA" id="ARBA00023004"/>
    </source>
</evidence>
<sequence>MADLKCNTAGIISPNPFWLASAPPTNTGDQIMRAFDAGWGGAVWKTLGEPIVNVWSRYGSVDINGVKMMGLNNIELITDRPLDVNLKEIYEVKKRYPNHAVIVSLMVESKREAWHEIVKKAEDAGGDGLELNFGCPHGMSERGMGGAVGQVPEYIEQITGWVKEVATVPVLVKLTPNIADIRYAARAAKAGGGDGVSLINTINSIIGLDLDTLAPNPPVNGLGSHGGFCGPAVKPIALNMVSQIGTDPETLGLPISGIGGVSTWRDAAEFIALGSSSVQVCTAVMHYGFRIIEDLVDGLSNYLDEKGMTMDELRGASLPKIRDWKELDLNYKVNARIDQEKCIGCGLCYTACEDGAHQAIFSRRREDGRTFVEVKPDACVGCNLCSLVCPVDGCIDMVEIPTGFDPCSWEQYQSGEGKLAPRPAGH</sequence>
<evidence type="ECO:0000256" key="2">
    <source>
        <dbReference type="ARBA" id="ARBA00022723"/>
    </source>
</evidence>
<evidence type="ECO:0000256" key="1">
    <source>
        <dbReference type="ARBA" id="ARBA00010804"/>
    </source>
</evidence>
<feature type="domain" description="4Fe-4S ferredoxin-type" evidence="13">
    <location>
        <begin position="370"/>
        <end position="400"/>
    </location>
</feature>
<evidence type="ECO:0000256" key="3">
    <source>
        <dbReference type="ARBA" id="ARBA00023002"/>
    </source>
</evidence>
<proteinExistence type="inferred from homology"/>
<keyword evidence="5" id="KW-0411">Iron-sulfur</keyword>
<organism evidence="14 15">
    <name type="scientific">Microvenator marinus</name>
    <dbReference type="NCBI Taxonomy" id="2600177"/>
    <lineage>
        <taxon>Bacteria</taxon>
        <taxon>Deltaproteobacteria</taxon>
        <taxon>Bradymonadales</taxon>
        <taxon>Microvenatoraceae</taxon>
        <taxon>Microvenator</taxon>
    </lineage>
</organism>
<evidence type="ECO:0000313" key="14">
    <source>
        <dbReference type="EMBL" id="QED28668.1"/>
    </source>
</evidence>
<evidence type="ECO:0000256" key="9">
    <source>
        <dbReference type="ARBA" id="ARBA00048792"/>
    </source>
</evidence>
<dbReference type="Proteomes" id="UP000321595">
    <property type="component" value="Chromosome"/>
</dbReference>
<dbReference type="SUPFAM" id="SSF54862">
    <property type="entry name" value="4Fe-4S ferredoxins"/>
    <property type="match status" value="1"/>
</dbReference>
<dbReference type="EMBL" id="CP042467">
    <property type="protein sequence ID" value="QED28668.1"/>
    <property type="molecule type" value="Genomic_DNA"/>
</dbReference>
<dbReference type="Pfam" id="PF01180">
    <property type="entry name" value="DHO_dh"/>
    <property type="match status" value="1"/>
</dbReference>
<dbReference type="KEGG" id="bbae:FRD01_15780"/>
<evidence type="ECO:0000256" key="5">
    <source>
        <dbReference type="ARBA" id="ARBA00023014"/>
    </source>
</evidence>
<evidence type="ECO:0000256" key="10">
    <source>
        <dbReference type="ARBA" id="ARBA00049578"/>
    </source>
</evidence>
<comment type="catalytic activity">
    <reaction evidence="9">
        <text>5,6-dihydrouracil + NAD(+) = uracil + NADH + H(+)</text>
        <dbReference type="Rhea" id="RHEA:20189"/>
        <dbReference type="ChEBI" id="CHEBI:15378"/>
        <dbReference type="ChEBI" id="CHEBI:15901"/>
        <dbReference type="ChEBI" id="CHEBI:17568"/>
        <dbReference type="ChEBI" id="CHEBI:57540"/>
        <dbReference type="ChEBI" id="CHEBI:57945"/>
        <dbReference type="EC" id="1.3.1.1"/>
    </reaction>
</comment>
<evidence type="ECO:0000256" key="11">
    <source>
        <dbReference type="ARBA" id="ARBA00049714"/>
    </source>
</evidence>
<dbReference type="PROSITE" id="PS51379">
    <property type="entry name" value="4FE4S_FER_2"/>
    <property type="match status" value="2"/>
</dbReference>
<protein>
    <recommendedName>
        <fullName evidence="12">dihydrouracil dehydrogenase (NAD(+))</fullName>
        <ecNumber evidence="12">1.3.1.1</ecNumber>
    </recommendedName>
    <alternativeName>
        <fullName evidence="7">Dihydrothymine dehydrogenase</fullName>
    </alternativeName>
    <alternativeName>
        <fullName evidence="6">Dihydrouracil dehydrogenase</fullName>
    </alternativeName>
</protein>
<gene>
    <name evidence="14" type="primary">preA</name>
    <name evidence="14" type="ORF">FRD01_15780</name>
</gene>
<evidence type="ECO:0000256" key="6">
    <source>
        <dbReference type="ARBA" id="ARBA00030119"/>
    </source>
</evidence>
<dbReference type="Pfam" id="PF14697">
    <property type="entry name" value="Fer4_21"/>
    <property type="match status" value="1"/>
</dbReference>
<keyword evidence="15" id="KW-1185">Reference proteome</keyword>
<dbReference type="Gene3D" id="3.30.70.20">
    <property type="match status" value="1"/>
</dbReference>
<keyword evidence="3 14" id="KW-0560">Oxidoreductase</keyword>
<comment type="subunit">
    <text evidence="11">Heterotetramer of 2 PreA and 2 PreT subunits.</text>
</comment>
<dbReference type="AlphaFoldDB" id="A0A5B8XUQ4"/>
<dbReference type="InterPro" id="IPR017896">
    <property type="entry name" value="4Fe4S_Fe-S-bd"/>
</dbReference>
<keyword evidence="2" id="KW-0479">Metal-binding</keyword>
<comment type="similarity">
    <text evidence="1">Belongs to the dihydropyrimidine dehydrogenase family.</text>
</comment>
<dbReference type="FunFam" id="3.20.20.70:FF:000027">
    <property type="entry name" value="Dihydropyrimidine dehydrogenase [NADP(+)]"/>
    <property type="match status" value="1"/>
</dbReference>
<dbReference type="SUPFAM" id="SSF51395">
    <property type="entry name" value="FMN-linked oxidoreductases"/>
    <property type="match status" value="1"/>
</dbReference>
<comment type="catalytic activity">
    <reaction evidence="8">
        <text>5,6-dihydrothymine + NAD(+) = thymine + NADH + H(+)</text>
        <dbReference type="Rhea" id="RHEA:28791"/>
        <dbReference type="ChEBI" id="CHEBI:15378"/>
        <dbReference type="ChEBI" id="CHEBI:17821"/>
        <dbReference type="ChEBI" id="CHEBI:27468"/>
        <dbReference type="ChEBI" id="CHEBI:57540"/>
        <dbReference type="ChEBI" id="CHEBI:57945"/>
        <dbReference type="EC" id="1.3.1.1"/>
    </reaction>
</comment>
<dbReference type="GO" id="GO:0051536">
    <property type="term" value="F:iron-sulfur cluster binding"/>
    <property type="evidence" value="ECO:0007669"/>
    <property type="project" value="UniProtKB-KW"/>
</dbReference>
<evidence type="ECO:0000256" key="7">
    <source>
        <dbReference type="ARBA" id="ARBA00032722"/>
    </source>
</evidence>
<dbReference type="InterPro" id="IPR013785">
    <property type="entry name" value="Aldolase_TIM"/>
</dbReference>
<comment type="function">
    <text evidence="10">Involved in pyrimidine base degradation. Catalyzes physiologically the reduction of uracil to 5,6-dihydrouracil (DHU) by using NADH as a specific cosubstrate. It also catalyzes the reverse reaction and the reduction of thymine to 5,6-dihydrothymine (DHT).</text>
</comment>
<evidence type="ECO:0000259" key="13">
    <source>
        <dbReference type="PROSITE" id="PS51379"/>
    </source>
</evidence>
<dbReference type="RefSeq" id="WP_146961300.1">
    <property type="nucleotide sequence ID" value="NZ_CP042467.1"/>
</dbReference>
<dbReference type="GO" id="GO:0004159">
    <property type="term" value="F:dihydropyrimidine dehydrogenase (NAD+) activity"/>
    <property type="evidence" value="ECO:0007669"/>
    <property type="project" value="UniProtKB-EC"/>
</dbReference>
<dbReference type="NCBIfam" id="NF006183">
    <property type="entry name" value="PRK08318.1"/>
    <property type="match status" value="1"/>
</dbReference>
<keyword evidence="4" id="KW-0408">Iron</keyword>
<dbReference type="PROSITE" id="PS00198">
    <property type="entry name" value="4FE4S_FER_1"/>
    <property type="match status" value="2"/>
</dbReference>
<evidence type="ECO:0000256" key="8">
    <source>
        <dbReference type="ARBA" id="ARBA00047685"/>
    </source>
</evidence>
<feature type="domain" description="4Fe-4S ferredoxin-type" evidence="13">
    <location>
        <begin position="333"/>
        <end position="362"/>
    </location>
</feature>
<dbReference type="InterPro" id="IPR005720">
    <property type="entry name" value="Dihydroorotate_DH_cat"/>
</dbReference>